<dbReference type="InterPro" id="IPR016161">
    <property type="entry name" value="Ald_DH/histidinol_DH"/>
</dbReference>
<dbReference type="Gene3D" id="3.40.605.10">
    <property type="entry name" value="Aldehyde Dehydrogenase, Chain A, domain 1"/>
    <property type="match status" value="1"/>
</dbReference>
<dbReference type="PROSITE" id="PS00070">
    <property type="entry name" value="ALDEHYDE_DEHYDR_CYS"/>
    <property type="match status" value="1"/>
</dbReference>
<evidence type="ECO:0000313" key="7">
    <source>
        <dbReference type="Proteomes" id="UP000245390"/>
    </source>
</evidence>
<evidence type="ECO:0000259" key="5">
    <source>
        <dbReference type="Pfam" id="PF00171"/>
    </source>
</evidence>
<dbReference type="RefSeq" id="WP_109758187.1">
    <property type="nucleotide sequence ID" value="NZ_CP034588.1"/>
</dbReference>
<dbReference type="InterPro" id="IPR029510">
    <property type="entry name" value="Ald_DH_CS_GLU"/>
</dbReference>
<name>A0A316G9E6_9RHOB</name>
<dbReference type="KEGG" id="salo:EF888_13000"/>
<evidence type="ECO:0000313" key="6">
    <source>
        <dbReference type="EMBL" id="PWK57589.1"/>
    </source>
</evidence>
<dbReference type="Proteomes" id="UP000245390">
    <property type="component" value="Unassembled WGS sequence"/>
</dbReference>
<accession>A0A316G9E6</accession>
<dbReference type="PROSITE" id="PS00687">
    <property type="entry name" value="ALDEHYDE_DEHYDR_GLU"/>
    <property type="match status" value="1"/>
</dbReference>
<organism evidence="6 7">
    <name type="scientific">Silicimonas algicola</name>
    <dbReference type="NCBI Taxonomy" id="1826607"/>
    <lineage>
        <taxon>Bacteria</taxon>
        <taxon>Pseudomonadati</taxon>
        <taxon>Pseudomonadota</taxon>
        <taxon>Alphaproteobacteria</taxon>
        <taxon>Rhodobacterales</taxon>
        <taxon>Paracoccaceae</taxon>
    </lineage>
</organism>
<feature type="active site" evidence="3">
    <location>
        <position position="256"/>
    </location>
</feature>
<dbReference type="GO" id="GO:0016620">
    <property type="term" value="F:oxidoreductase activity, acting on the aldehyde or oxo group of donors, NAD or NADP as acceptor"/>
    <property type="evidence" value="ECO:0007669"/>
    <property type="project" value="InterPro"/>
</dbReference>
<dbReference type="PANTHER" id="PTHR11699">
    <property type="entry name" value="ALDEHYDE DEHYDROGENASE-RELATED"/>
    <property type="match status" value="1"/>
</dbReference>
<dbReference type="Gene3D" id="3.40.309.10">
    <property type="entry name" value="Aldehyde Dehydrogenase, Chain A, domain 2"/>
    <property type="match status" value="1"/>
</dbReference>
<reference evidence="6 7" key="1">
    <citation type="submission" date="2018-05" db="EMBL/GenBank/DDBJ databases">
        <title>Genomic Encyclopedia of Type Strains, Phase IV (KMG-IV): sequencing the most valuable type-strain genomes for metagenomic binning, comparative biology and taxonomic classification.</title>
        <authorList>
            <person name="Goeker M."/>
        </authorList>
    </citation>
    <scope>NUCLEOTIDE SEQUENCE [LARGE SCALE GENOMIC DNA]</scope>
    <source>
        <strain evidence="6 7">DSM 103371</strain>
    </source>
</reference>
<protein>
    <submittedName>
        <fullName evidence="6">Aldehyde dehydrogenase (Acceptor)</fullName>
    </submittedName>
</protein>
<dbReference type="FunFam" id="3.40.605.10:FF:000007">
    <property type="entry name" value="NAD/NADP-dependent betaine aldehyde dehydrogenase"/>
    <property type="match status" value="1"/>
</dbReference>
<evidence type="ECO:0000256" key="1">
    <source>
        <dbReference type="ARBA" id="ARBA00009986"/>
    </source>
</evidence>
<dbReference type="InterPro" id="IPR016160">
    <property type="entry name" value="Ald_DH_CS_CYS"/>
</dbReference>
<gene>
    <name evidence="6" type="ORF">C8D95_102234</name>
</gene>
<dbReference type="InterPro" id="IPR016162">
    <property type="entry name" value="Ald_DH_N"/>
</dbReference>
<dbReference type="InterPro" id="IPR015590">
    <property type="entry name" value="Aldehyde_DH_dom"/>
</dbReference>
<comment type="caution">
    <text evidence="6">The sequence shown here is derived from an EMBL/GenBank/DDBJ whole genome shotgun (WGS) entry which is preliminary data.</text>
</comment>
<dbReference type="EMBL" id="QGGV01000002">
    <property type="protein sequence ID" value="PWK57589.1"/>
    <property type="molecule type" value="Genomic_DNA"/>
</dbReference>
<dbReference type="OrthoDB" id="9812625at2"/>
<evidence type="ECO:0000256" key="3">
    <source>
        <dbReference type="PROSITE-ProRule" id="PRU10007"/>
    </source>
</evidence>
<dbReference type="InterPro" id="IPR016163">
    <property type="entry name" value="Ald_DH_C"/>
</dbReference>
<dbReference type="SUPFAM" id="SSF53720">
    <property type="entry name" value="ALDH-like"/>
    <property type="match status" value="1"/>
</dbReference>
<feature type="domain" description="Aldehyde dehydrogenase" evidence="5">
    <location>
        <begin position="28"/>
        <end position="478"/>
    </location>
</feature>
<evidence type="ECO:0000256" key="2">
    <source>
        <dbReference type="ARBA" id="ARBA00023002"/>
    </source>
</evidence>
<keyword evidence="7" id="KW-1185">Reference proteome</keyword>
<dbReference type="Pfam" id="PF00171">
    <property type="entry name" value="Aldedh"/>
    <property type="match status" value="1"/>
</dbReference>
<proteinExistence type="inferred from homology"/>
<keyword evidence="2 4" id="KW-0560">Oxidoreductase</keyword>
<comment type="similarity">
    <text evidence="1 4">Belongs to the aldehyde dehydrogenase family.</text>
</comment>
<sequence length="486" mass="50857">MKLHTSLDHLGSVIVGHRIGGQTVPGEERLELADPARVARLTGSPDGGQDWIDEAVAVARAALNGQWRATKPVERGRLLTAISRAIAANEDRIAAIETLCMGKPLKQARGDVRTAARFFEYYAGVADKIEGETIPLGQGMLAWTELEPVGVNAQIVPWNAPLAMLARGLAPALAAGCTVVAKPAETTPLSALILSDICTAAGLPDGVLNIVLGGRDTGAALSGNADVDHVTFTGSVAAGKKVMASASQHLASVTLELGGKSPLVVLRDADLDRAADGVVRGIFWNAGQICAASARLIVEAPVAEPLLDKVVERAKRLTLGHGLDDPDLGPLASKAQFHRVGDALVQAERDGDTVLLGGKPAEVTDLPGYFYPPTILRTRPDSQASRREIFGPVLAVSEVPDAAAATELANDCDYGLVGGIYTRDMDRALAFARALNVSQVFVNGYLAGGVETPVGGRKDSGFGREKGLRGLQAYLSTKCTTVTFSE</sequence>
<dbReference type="AlphaFoldDB" id="A0A316G9E6"/>
<evidence type="ECO:0000256" key="4">
    <source>
        <dbReference type="RuleBase" id="RU003345"/>
    </source>
</evidence>